<dbReference type="EMBL" id="UZAH01031593">
    <property type="protein sequence ID" value="VDP16526.1"/>
    <property type="molecule type" value="Genomic_DNA"/>
</dbReference>
<keyword evidence="2" id="KW-1185">Reference proteome</keyword>
<protein>
    <submittedName>
        <fullName evidence="3">ACT domain-containing protein</fullName>
    </submittedName>
</protein>
<accession>A0A183GC74</accession>
<name>A0A183GC74_HELPZ</name>
<proteinExistence type="predicted"/>
<dbReference type="WBParaSite" id="HPBE_0001975201-mRNA-1">
    <property type="protein sequence ID" value="HPBE_0001975201-mRNA-1"/>
    <property type="gene ID" value="HPBE_0001975201"/>
</dbReference>
<sequence length="79" mass="8483">MSVSFRALLPGDLSLNESAVCIGVILKADAFQAARMTYDAIVMDLFSALRTDDHQCALEVTAKSNDGSIEEEVVSVGQF</sequence>
<reference evidence="3" key="2">
    <citation type="submission" date="2019-09" db="UniProtKB">
        <authorList>
            <consortium name="WormBaseParasite"/>
        </authorList>
    </citation>
    <scope>IDENTIFICATION</scope>
</reference>
<evidence type="ECO:0000313" key="1">
    <source>
        <dbReference type="EMBL" id="VDP16526.1"/>
    </source>
</evidence>
<evidence type="ECO:0000313" key="2">
    <source>
        <dbReference type="Proteomes" id="UP000050761"/>
    </source>
</evidence>
<gene>
    <name evidence="1" type="ORF">HPBE_LOCUS19751</name>
</gene>
<dbReference type="Proteomes" id="UP000050761">
    <property type="component" value="Unassembled WGS sequence"/>
</dbReference>
<evidence type="ECO:0000313" key="3">
    <source>
        <dbReference type="WBParaSite" id="HPBE_0001975201-mRNA-1"/>
    </source>
</evidence>
<organism evidence="2 3">
    <name type="scientific">Heligmosomoides polygyrus</name>
    <name type="common">Parasitic roundworm</name>
    <dbReference type="NCBI Taxonomy" id="6339"/>
    <lineage>
        <taxon>Eukaryota</taxon>
        <taxon>Metazoa</taxon>
        <taxon>Ecdysozoa</taxon>
        <taxon>Nematoda</taxon>
        <taxon>Chromadorea</taxon>
        <taxon>Rhabditida</taxon>
        <taxon>Rhabditina</taxon>
        <taxon>Rhabditomorpha</taxon>
        <taxon>Strongyloidea</taxon>
        <taxon>Heligmosomidae</taxon>
        <taxon>Heligmosomoides</taxon>
    </lineage>
</organism>
<dbReference type="AlphaFoldDB" id="A0A183GC74"/>
<accession>A0A3P8FAU7</accession>
<reference evidence="1 2" key="1">
    <citation type="submission" date="2018-11" db="EMBL/GenBank/DDBJ databases">
        <authorList>
            <consortium name="Pathogen Informatics"/>
        </authorList>
    </citation>
    <scope>NUCLEOTIDE SEQUENCE [LARGE SCALE GENOMIC DNA]</scope>
</reference>